<evidence type="ECO:0000313" key="3">
    <source>
        <dbReference type="Proteomes" id="UP000215545"/>
    </source>
</evidence>
<evidence type="ECO:0008006" key="4">
    <source>
        <dbReference type="Google" id="ProtNLM"/>
    </source>
</evidence>
<proteinExistence type="predicted"/>
<feature type="transmembrane region" description="Helical" evidence="1">
    <location>
        <begin position="6"/>
        <end position="24"/>
    </location>
</feature>
<keyword evidence="1" id="KW-1133">Transmembrane helix</keyword>
<keyword evidence="3" id="KW-1185">Reference proteome</keyword>
<organism evidence="2 3">
    <name type="scientific">Domibacillus enclensis</name>
    <dbReference type="NCBI Taxonomy" id="1017273"/>
    <lineage>
        <taxon>Bacteria</taxon>
        <taxon>Bacillati</taxon>
        <taxon>Bacillota</taxon>
        <taxon>Bacilli</taxon>
        <taxon>Bacillales</taxon>
        <taxon>Bacillaceae</taxon>
        <taxon>Domibacillus</taxon>
    </lineage>
</organism>
<feature type="transmembrane region" description="Helical" evidence="1">
    <location>
        <begin position="36"/>
        <end position="54"/>
    </location>
</feature>
<evidence type="ECO:0000256" key="1">
    <source>
        <dbReference type="SAM" id="Phobius"/>
    </source>
</evidence>
<protein>
    <recommendedName>
        <fullName evidence="4">YesK-like protein</fullName>
    </recommendedName>
</protein>
<reference evidence="3" key="1">
    <citation type="submission" date="2017-03" db="EMBL/GenBank/DDBJ databases">
        <title>Bacillus sp. V-88(T) DSM27956, whole genome shotgun sequencing project.</title>
        <authorList>
            <person name="Dastager S.G."/>
            <person name="Neurgaonkar P.S."/>
            <person name="Dharne M.S."/>
        </authorList>
    </citation>
    <scope>NUCLEOTIDE SEQUENCE [LARGE SCALE GENOMIC DNA]</scope>
    <source>
        <strain evidence="3">DSM 25145</strain>
    </source>
</reference>
<dbReference type="Proteomes" id="UP000215545">
    <property type="component" value="Unassembled WGS sequence"/>
</dbReference>
<sequence>MFFFMMNGPAFFLAAALLLAVLLIRRKRKQHGITGFKSLLTPICFCSIGLVGLIDEWMDLIGLYAWLVQLTLLVAGIYFLKYIPSKK</sequence>
<evidence type="ECO:0000313" key="2">
    <source>
        <dbReference type="EMBL" id="OXS80189.1"/>
    </source>
</evidence>
<feature type="transmembrane region" description="Helical" evidence="1">
    <location>
        <begin position="60"/>
        <end position="80"/>
    </location>
</feature>
<keyword evidence="1" id="KW-0472">Membrane</keyword>
<keyword evidence="1" id="KW-0812">Transmembrane</keyword>
<accession>A0ABX4EEB0</accession>
<dbReference type="EMBL" id="MWSK01000001">
    <property type="protein sequence ID" value="OXS80189.1"/>
    <property type="molecule type" value="Genomic_DNA"/>
</dbReference>
<comment type="caution">
    <text evidence="2">The sequence shown here is derived from an EMBL/GenBank/DDBJ whole genome shotgun (WGS) entry which is preliminary data.</text>
</comment>
<name>A0ABX4EEB0_9BACI</name>
<gene>
    <name evidence="2" type="ORF">B1B05_01545</name>
</gene>